<proteinExistence type="predicted"/>
<feature type="compositionally biased region" description="Polar residues" evidence="1">
    <location>
        <begin position="1"/>
        <end position="19"/>
    </location>
</feature>
<protein>
    <submittedName>
        <fullName evidence="2">Uncharacterized protein</fullName>
    </submittedName>
</protein>
<comment type="caution">
    <text evidence="2">The sequence shown here is derived from an EMBL/GenBank/DDBJ whole genome shotgun (WGS) entry which is preliminary data.</text>
</comment>
<evidence type="ECO:0000313" key="2">
    <source>
        <dbReference type="EMBL" id="GAD93549.1"/>
    </source>
</evidence>
<dbReference type="HOGENOM" id="CLU_844658_0_0_1"/>
<feature type="compositionally biased region" description="Basic and acidic residues" evidence="1">
    <location>
        <begin position="115"/>
        <end position="129"/>
    </location>
</feature>
<organism evidence="2 3">
    <name type="scientific">Byssochlamys spectabilis (strain No. 5 / NBRC 109023)</name>
    <name type="common">Paecilomyces variotii</name>
    <dbReference type="NCBI Taxonomy" id="1356009"/>
    <lineage>
        <taxon>Eukaryota</taxon>
        <taxon>Fungi</taxon>
        <taxon>Dikarya</taxon>
        <taxon>Ascomycota</taxon>
        <taxon>Pezizomycotina</taxon>
        <taxon>Eurotiomycetes</taxon>
        <taxon>Eurotiomycetidae</taxon>
        <taxon>Eurotiales</taxon>
        <taxon>Thermoascaceae</taxon>
        <taxon>Paecilomyces</taxon>
    </lineage>
</organism>
<dbReference type="EMBL" id="BAUL01000061">
    <property type="protein sequence ID" value="GAD93549.1"/>
    <property type="molecule type" value="Genomic_DNA"/>
</dbReference>
<evidence type="ECO:0000313" key="3">
    <source>
        <dbReference type="Proteomes" id="UP000018001"/>
    </source>
</evidence>
<name>V5FAS3_BYSSN</name>
<sequence>MRLHQNSPSSHSARSNLTFEASAGRPSNLRHAFLQQQNSPDAVGGDYMAGSRRSPLLRDQWRAAKDPEDRERGRDRDTARDRGRDRHRDPKPHRRQWENRSERRTRSPPPSRRGALSDRDPPPRRRDPSPDTVAHRRPLASRDSPRILEKSDGHGRQRSKHPGDTHEGTTLPLLLPQSVKELGVLRLVPIAIIIIIITTTTITTPTTIPVTLLGVGIAEIEAVNQEAGDICQTEADHLGNHLFVIKKGDTDHLFPDVTLTRRITHARDGPGLPLSETAGSTAPPDHHAARTEGTRARGAAIARLHASHSVLRAHASLRLLAVDPTVIES</sequence>
<reference evidence="3" key="1">
    <citation type="journal article" date="2014" name="Genome Announc.">
        <title>Draft genome sequence of the formaldehyde-resistant fungus Byssochlamys spectabilis No. 5 (anamorph Paecilomyces variotii No. 5) (NBRC109023).</title>
        <authorList>
            <person name="Oka T."/>
            <person name="Ekino K."/>
            <person name="Fukuda K."/>
            <person name="Nomura Y."/>
        </authorList>
    </citation>
    <scope>NUCLEOTIDE SEQUENCE [LARGE SCALE GENOMIC DNA]</scope>
    <source>
        <strain evidence="3">No. 5 / NBRC 109023</strain>
    </source>
</reference>
<evidence type="ECO:0000256" key="1">
    <source>
        <dbReference type="SAM" id="MobiDB-lite"/>
    </source>
</evidence>
<feature type="region of interest" description="Disordered" evidence="1">
    <location>
        <begin position="266"/>
        <end position="292"/>
    </location>
</feature>
<accession>V5FAS3</accession>
<feature type="compositionally biased region" description="Basic and acidic residues" evidence="1">
    <location>
        <begin position="59"/>
        <end position="88"/>
    </location>
</feature>
<feature type="compositionally biased region" description="Basic and acidic residues" evidence="1">
    <location>
        <begin position="143"/>
        <end position="167"/>
    </location>
</feature>
<feature type="compositionally biased region" description="Basic and acidic residues" evidence="1">
    <location>
        <begin position="95"/>
        <end position="105"/>
    </location>
</feature>
<feature type="region of interest" description="Disordered" evidence="1">
    <location>
        <begin position="1"/>
        <end position="169"/>
    </location>
</feature>
<dbReference type="InParanoid" id="V5FAS3"/>
<dbReference type="OrthoDB" id="10623995at2759"/>
<keyword evidence="3" id="KW-1185">Reference proteome</keyword>
<dbReference type="AlphaFoldDB" id="V5FAS3"/>
<dbReference type="Proteomes" id="UP000018001">
    <property type="component" value="Unassembled WGS sequence"/>
</dbReference>
<gene>
    <name evidence="2" type="ORF">PVAR5_2161</name>
</gene>